<evidence type="ECO:0000313" key="3">
    <source>
        <dbReference type="Proteomes" id="UP000501868"/>
    </source>
</evidence>
<evidence type="ECO:0000259" key="1">
    <source>
        <dbReference type="Pfam" id="PF01832"/>
    </source>
</evidence>
<dbReference type="Pfam" id="PF01832">
    <property type="entry name" value="Glucosaminidase"/>
    <property type="match status" value="1"/>
</dbReference>
<dbReference type="AlphaFoldDB" id="A0A6H1PDD3"/>
<dbReference type="Proteomes" id="UP000501868">
    <property type="component" value="Chromosome"/>
</dbReference>
<dbReference type="EMBL" id="CP051128">
    <property type="protein sequence ID" value="QIZ11211.1"/>
    <property type="molecule type" value="Genomic_DNA"/>
</dbReference>
<feature type="domain" description="Mannosyl-glycoprotein endo-beta-N-acetylglucosamidase-like" evidence="1">
    <location>
        <begin position="18"/>
        <end position="141"/>
    </location>
</feature>
<evidence type="ECO:0000313" key="2">
    <source>
        <dbReference type="EMBL" id="QIZ11211.1"/>
    </source>
</evidence>
<proteinExistence type="predicted"/>
<gene>
    <name evidence="2" type="ORF">HFZ78_31555</name>
</gene>
<organism evidence="2 3">
    <name type="scientific">Priestia megaterium</name>
    <name type="common">Bacillus megaterium</name>
    <dbReference type="NCBI Taxonomy" id="1404"/>
    <lineage>
        <taxon>Bacteria</taxon>
        <taxon>Bacillati</taxon>
        <taxon>Bacillota</taxon>
        <taxon>Bacilli</taxon>
        <taxon>Bacillales</taxon>
        <taxon>Bacillaceae</taxon>
        <taxon>Priestia</taxon>
    </lineage>
</organism>
<name>A0A6H1PDD3_PRIMG</name>
<dbReference type="InterPro" id="IPR002901">
    <property type="entry name" value="MGlyc_endo_b_GlcNAc-like_dom"/>
</dbReference>
<reference evidence="2 3" key="2">
    <citation type="submission" date="2020-04" db="EMBL/GenBank/DDBJ databases">
        <authorList>
            <person name="Fomenkov A."/>
            <person name="Anton B.P."/>
            <person name="Roberts R.J."/>
        </authorList>
    </citation>
    <scope>NUCLEOTIDE SEQUENCE [LARGE SCALE GENOMIC DNA]</scope>
    <source>
        <strain evidence="2 3">S2</strain>
    </source>
</reference>
<protein>
    <submittedName>
        <fullName evidence="2">Glucosaminidase domain-containing protein</fullName>
    </submittedName>
</protein>
<reference evidence="2 3" key="1">
    <citation type="submission" date="2020-04" db="EMBL/GenBank/DDBJ databases">
        <title>Genome-Wide Identification of 5-Methylcytosine Sites in Bacterial Genomes By High-Throughput Sequencing of MspJI Restriction Fragments.</title>
        <authorList>
            <person name="Wu V."/>
        </authorList>
    </citation>
    <scope>NUCLEOTIDE SEQUENCE [LARGE SCALE GENOMIC DNA]</scope>
    <source>
        <strain evidence="2 3">S2</strain>
    </source>
</reference>
<dbReference type="GO" id="GO:0004040">
    <property type="term" value="F:amidase activity"/>
    <property type="evidence" value="ECO:0007669"/>
    <property type="project" value="InterPro"/>
</dbReference>
<accession>A0A6H1PDD3</accession>
<sequence length="146" mass="16191">MNQFVKKVNPNAPELGRFYQTLGKYYGIRGDVAFAQAIHETDYFRFTGVVTPEQNNYSGIGATGGDTRGASFENQEEGVLAQLQHLYAYATAKPLPDQYPLVDPRFHLVDRGSAPTWTALNGKWAVPGTTYGQSILNLYEKMIHSG</sequence>